<accession>A0ABS2TJJ4</accession>
<dbReference type="SMART" id="SM00554">
    <property type="entry name" value="FAS1"/>
    <property type="match status" value="1"/>
</dbReference>
<evidence type="ECO:0000259" key="1">
    <source>
        <dbReference type="PROSITE" id="PS50213"/>
    </source>
</evidence>
<dbReference type="Pfam" id="PF02469">
    <property type="entry name" value="Fasciclin"/>
    <property type="match status" value="1"/>
</dbReference>
<evidence type="ECO:0000313" key="3">
    <source>
        <dbReference type="Proteomes" id="UP000749040"/>
    </source>
</evidence>
<dbReference type="InterPro" id="IPR050904">
    <property type="entry name" value="Adhesion/Biosynth-related"/>
</dbReference>
<dbReference type="InterPro" id="IPR000782">
    <property type="entry name" value="FAS1_domain"/>
</dbReference>
<gene>
    <name evidence="2" type="ORF">ITX44_02945</name>
</gene>
<comment type="caution">
    <text evidence="2">The sequence shown here is derived from an EMBL/GenBank/DDBJ whole genome shotgun (WGS) entry which is preliminary data.</text>
</comment>
<dbReference type="PROSITE" id="PS50213">
    <property type="entry name" value="FAS1"/>
    <property type="match status" value="1"/>
</dbReference>
<sequence>MARNRVVAASTGNPLLTQFVSAVNRANLASTLNNAHGITVFAPTNAAFQKLGTTQLNSLLNNPTQLKKVLQFHVVNQRITPAELPNGSFVTREGSRITTSGSGTTFTVNGTANIVCGNIRTVNATVYLIDSVLMPPS</sequence>
<dbReference type="InterPro" id="IPR036378">
    <property type="entry name" value="FAS1_dom_sf"/>
</dbReference>
<reference evidence="2 3" key="1">
    <citation type="submission" date="2021-01" db="EMBL/GenBank/DDBJ databases">
        <title>Streptomyces acididurans sp. nov., isolated from a peat swamp forest soil.</title>
        <authorList>
            <person name="Chantavorakit T."/>
            <person name="Duangmal K."/>
        </authorList>
    </citation>
    <scope>NUCLEOTIDE SEQUENCE [LARGE SCALE GENOMIC DNA]</scope>
    <source>
        <strain evidence="2 3">KK5PA1</strain>
    </source>
</reference>
<dbReference type="PANTHER" id="PTHR10900">
    <property type="entry name" value="PERIOSTIN-RELATED"/>
    <property type="match status" value="1"/>
</dbReference>
<dbReference type="SUPFAM" id="SSF82153">
    <property type="entry name" value="FAS1 domain"/>
    <property type="match status" value="1"/>
</dbReference>
<evidence type="ECO:0000313" key="2">
    <source>
        <dbReference type="EMBL" id="MBM9503504.1"/>
    </source>
</evidence>
<protein>
    <submittedName>
        <fullName evidence="2">Fasciclin domain-containing protein</fullName>
    </submittedName>
</protein>
<dbReference type="Gene3D" id="2.30.180.10">
    <property type="entry name" value="FAS1 domain"/>
    <property type="match status" value="1"/>
</dbReference>
<feature type="domain" description="FAS1" evidence="1">
    <location>
        <begin position="3"/>
        <end position="133"/>
    </location>
</feature>
<dbReference type="EMBL" id="JADKYB010000001">
    <property type="protein sequence ID" value="MBM9503504.1"/>
    <property type="molecule type" value="Genomic_DNA"/>
</dbReference>
<dbReference type="RefSeq" id="WP_205355338.1">
    <property type="nucleotide sequence ID" value="NZ_JADKYB010000001.1"/>
</dbReference>
<dbReference type="PANTHER" id="PTHR10900:SF77">
    <property type="entry name" value="FI19380P1"/>
    <property type="match status" value="1"/>
</dbReference>
<organism evidence="2 3">
    <name type="scientific">Actinacidiphila acididurans</name>
    <dbReference type="NCBI Taxonomy" id="2784346"/>
    <lineage>
        <taxon>Bacteria</taxon>
        <taxon>Bacillati</taxon>
        <taxon>Actinomycetota</taxon>
        <taxon>Actinomycetes</taxon>
        <taxon>Kitasatosporales</taxon>
        <taxon>Streptomycetaceae</taxon>
        <taxon>Actinacidiphila</taxon>
    </lineage>
</organism>
<proteinExistence type="predicted"/>
<keyword evidence="3" id="KW-1185">Reference proteome</keyword>
<name>A0ABS2TJJ4_9ACTN</name>
<dbReference type="Proteomes" id="UP000749040">
    <property type="component" value="Unassembled WGS sequence"/>
</dbReference>